<evidence type="ECO:0000313" key="1">
    <source>
        <dbReference type="EMBL" id="QDT26005.1"/>
    </source>
</evidence>
<dbReference type="EMBL" id="CP036317">
    <property type="protein sequence ID" value="QDV17893.1"/>
    <property type="molecule type" value="Genomic_DNA"/>
</dbReference>
<dbReference type="EMBL" id="CP037421">
    <property type="protein sequence ID" value="QDT26005.1"/>
    <property type="molecule type" value="Genomic_DNA"/>
</dbReference>
<protein>
    <submittedName>
        <fullName evidence="1">Uncharacterized protein</fullName>
    </submittedName>
</protein>
<dbReference type="RefSeq" id="WP_145105095.1">
    <property type="nucleotide sequence ID" value="NZ_CP036277.1"/>
</dbReference>
<dbReference type="AlphaFoldDB" id="A0A517Q306"/>
<name>A0A517Q306_9PLAN</name>
<accession>A0A518FNG2</accession>
<proteinExistence type="predicted"/>
<keyword evidence="3" id="KW-1185">Reference proteome</keyword>
<dbReference type="Proteomes" id="UP000315647">
    <property type="component" value="Chromosome"/>
</dbReference>
<evidence type="ECO:0000313" key="2">
    <source>
        <dbReference type="EMBL" id="QDV17893.1"/>
    </source>
</evidence>
<dbReference type="OrthoDB" id="281357at2"/>
<organism evidence="1 3">
    <name type="scientific">Gimesia panareensis</name>
    <dbReference type="NCBI Taxonomy" id="2527978"/>
    <lineage>
        <taxon>Bacteria</taxon>
        <taxon>Pseudomonadati</taxon>
        <taxon>Planctomycetota</taxon>
        <taxon>Planctomycetia</taxon>
        <taxon>Planctomycetales</taxon>
        <taxon>Planctomycetaceae</taxon>
        <taxon>Gimesia</taxon>
    </lineage>
</organism>
<accession>A0A518A2N4</accession>
<evidence type="ECO:0000313" key="4">
    <source>
        <dbReference type="Proteomes" id="UP000320839"/>
    </source>
</evidence>
<sequence length="88" mass="10306">MPEYSNYQKDVIKRYYDNRDSIDQQRLSELCTNLFLAEGKKKEKLWEKAREIMERLNVPPARIDHVLKTADPAILAEVVKDLESGAIR</sequence>
<gene>
    <name evidence="1" type="ORF">Enr10x_13030</name>
    <name evidence="2" type="ORF">Pan153_25490</name>
</gene>
<evidence type="ECO:0000313" key="3">
    <source>
        <dbReference type="Proteomes" id="UP000315647"/>
    </source>
</evidence>
<reference evidence="1 3" key="1">
    <citation type="submission" date="2019-03" db="EMBL/GenBank/DDBJ databases">
        <title>Deep-cultivation of Planctomycetes and their phenomic and genomic characterization uncovers novel biology.</title>
        <authorList>
            <person name="Wiegand S."/>
            <person name="Jogler M."/>
            <person name="Boedeker C."/>
            <person name="Pinto D."/>
            <person name="Vollmers J."/>
            <person name="Rivas-Marin E."/>
            <person name="Kohn T."/>
            <person name="Peeters S.H."/>
            <person name="Heuer A."/>
            <person name="Rast P."/>
            <person name="Oberbeckmann S."/>
            <person name="Bunk B."/>
            <person name="Jeske O."/>
            <person name="Meyerdierks A."/>
            <person name="Storesund J.E."/>
            <person name="Kallscheuer N."/>
            <person name="Luecker S."/>
            <person name="Lage O.M."/>
            <person name="Pohl T."/>
            <person name="Merkel B.J."/>
            <person name="Hornburger P."/>
            <person name="Mueller R.-W."/>
            <person name="Bruemmer F."/>
            <person name="Labrenz M."/>
            <person name="Spormann A.M."/>
            <person name="Op den Camp H."/>
            <person name="Overmann J."/>
            <person name="Amann R."/>
            <person name="Jetten M.S.M."/>
            <person name="Mascher T."/>
            <person name="Medema M.H."/>
            <person name="Devos D.P."/>
            <person name="Kaster A.-K."/>
            <person name="Ovreas L."/>
            <person name="Rohde M."/>
            <person name="Galperin M.Y."/>
            <person name="Jogler C."/>
        </authorList>
    </citation>
    <scope>NUCLEOTIDE SEQUENCE [LARGE SCALE GENOMIC DNA]</scope>
    <source>
        <strain evidence="1 3">Enr10</strain>
        <strain evidence="2 4">Pan153</strain>
    </source>
</reference>
<accession>A0A517Q306</accession>
<dbReference type="Proteomes" id="UP000320839">
    <property type="component" value="Chromosome"/>
</dbReference>